<dbReference type="AlphaFoldDB" id="A0A0F7SB81"/>
<organism evidence="1 2">
    <name type="scientific">Sporisorium scitamineum</name>
    <dbReference type="NCBI Taxonomy" id="49012"/>
    <lineage>
        <taxon>Eukaryota</taxon>
        <taxon>Fungi</taxon>
        <taxon>Dikarya</taxon>
        <taxon>Basidiomycota</taxon>
        <taxon>Ustilaginomycotina</taxon>
        <taxon>Ustilaginomycetes</taxon>
        <taxon>Ustilaginales</taxon>
        <taxon>Ustilaginaceae</taxon>
        <taxon>Sporisorium</taxon>
    </lineage>
</organism>
<proteinExistence type="predicted"/>
<keyword evidence="2" id="KW-1185">Reference proteome</keyword>
<dbReference type="Proteomes" id="UP000242770">
    <property type="component" value="Unassembled WGS sequence"/>
</dbReference>
<dbReference type="EMBL" id="CCFA01004948">
    <property type="protein sequence ID" value="CDW99666.1"/>
    <property type="molecule type" value="Genomic_DNA"/>
</dbReference>
<gene>
    <name evidence="1" type="primary">SSCI81790.1</name>
</gene>
<evidence type="ECO:0000313" key="2">
    <source>
        <dbReference type="Proteomes" id="UP000242770"/>
    </source>
</evidence>
<protein>
    <submittedName>
        <fullName evidence="1">Uncharacterized protein</fullName>
    </submittedName>
</protein>
<sequence>MTGETSASCLLFVRICQLKIQGKDMDDFIQRLQELAFEYKQATGGRAIEDDALKAILINATFAIPEYHLVVKALTQSGGLTDYFTVAQALQKRWREINPRRPCPSSRVFAVSEATLPTAAVS</sequence>
<name>A0A0F7SB81_9BASI</name>
<reference evidence="2" key="1">
    <citation type="submission" date="2014-06" db="EMBL/GenBank/DDBJ databases">
        <authorList>
            <person name="Berkman P.J."/>
        </authorList>
    </citation>
    <scope>NUCLEOTIDE SEQUENCE [LARGE SCALE GENOMIC DNA]</scope>
</reference>
<evidence type="ECO:0000313" key="1">
    <source>
        <dbReference type="EMBL" id="CDW99666.1"/>
    </source>
</evidence>
<accession>A0A0F7SB81</accession>